<protein>
    <submittedName>
        <fullName evidence="2">Epsin-2</fullName>
    </submittedName>
</protein>
<evidence type="ECO:0000256" key="1">
    <source>
        <dbReference type="SAM" id="MobiDB-lite"/>
    </source>
</evidence>
<gene>
    <name evidence="2" type="primary">X975_26815</name>
    <name evidence="2" type="ORF">TNCT_38461</name>
</gene>
<accession>A0A8X6M2K1</accession>
<dbReference type="OrthoDB" id="4033880at2759"/>
<name>A0A8X6M2K1_TRICU</name>
<organism evidence="2 3">
    <name type="scientific">Trichonephila clavata</name>
    <name type="common">Joro spider</name>
    <name type="synonym">Nephila clavata</name>
    <dbReference type="NCBI Taxonomy" id="2740835"/>
    <lineage>
        <taxon>Eukaryota</taxon>
        <taxon>Metazoa</taxon>
        <taxon>Ecdysozoa</taxon>
        <taxon>Arthropoda</taxon>
        <taxon>Chelicerata</taxon>
        <taxon>Arachnida</taxon>
        <taxon>Araneae</taxon>
        <taxon>Araneomorphae</taxon>
        <taxon>Entelegynae</taxon>
        <taxon>Araneoidea</taxon>
        <taxon>Nephilidae</taxon>
        <taxon>Trichonephila</taxon>
    </lineage>
</organism>
<feature type="region of interest" description="Disordered" evidence="1">
    <location>
        <begin position="49"/>
        <end position="80"/>
    </location>
</feature>
<comment type="caution">
    <text evidence="2">The sequence shown here is derived from an EMBL/GenBank/DDBJ whole genome shotgun (WGS) entry which is preliminary data.</text>
</comment>
<evidence type="ECO:0000313" key="3">
    <source>
        <dbReference type="Proteomes" id="UP000887116"/>
    </source>
</evidence>
<keyword evidence="3" id="KW-1185">Reference proteome</keyword>
<evidence type="ECO:0000313" key="2">
    <source>
        <dbReference type="EMBL" id="GFR29682.1"/>
    </source>
</evidence>
<sequence>MAEWKESLNASSFQVKENGQNYSNVRKTPETFLGPNSNLVNLDALVSSQGSERDLGSGNPFGIPPPVSNPFQAIRPPPPTINQLRAQMQIPPMPAGIVVPPVMPAPGIAMGIPTATPFSSSPQTNNPFL</sequence>
<dbReference type="Proteomes" id="UP000887116">
    <property type="component" value="Unassembled WGS sequence"/>
</dbReference>
<dbReference type="EMBL" id="BMAO01009253">
    <property type="protein sequence ID" value="GFR29682.1"/>
    <property type="molecule type" value="Genomic_DNA"/>
</dbReference>
<dbReference type="AlphaFoldDB" id="A0A8X6M2K1"/>
<proteinExistence type="predicted"/>
<reference evidence="2" key="1">
    <citation type="submission" date="2020-07" db="EMBL/GenBank/DDBJ databases">
        <title>Multicomponent nature underlies the extraordinary mechanical properties of spider dragline silk.</title>
        <authorList>
            <person name="Kono N."/>
            <person name="Nakamura H."/>
            <person name="Mori M."/>
            <person name="Yoshida Y."/>
            <person name="Ohtoshi R."/>
            <person name="Malay A.D."/>
            <person name="Moran D.A.P."/>
            <person name="Tomita M."/>
            <person name="Numata K."/>
            <person name="Arakawa K."/>
        </authorList>
    </citation>
    <scope>NUCLEOTIDE SEQUENCE</scope>
</reference>